<dbReference type="AlphaFoldDB" id="A0AAV5VPL3"/>
<feature type="compositionally biased region" description="Basic residues" evidence="1">
    <location>
        <begin position="480"/>
        <end position="490"/>
    </location>
</feature>
<comment type="caution">
    <text evidence="2">The sequence shown here is derived from an EMBL/GenBank/DDBJ whole genome shotgun (WGS) entry which is preliminary data.</text>
</comment>
<dbReference type="EMBL" id="BTSY01000003">
    <property type="protein sequence ID" value="GMT19920.1"/>
    <property type="molecule type" value="Genomic_DNA"/>
</dbReference>
<reference evidence="2" key="1">
    <citation type="submission" date="2023-10" db="EMBL/GenBank/DDBJ databases">
        <title>Genome assembly of Pristionchus species.</title>
        <authorList>
            <person name="Yoshida K."/>
            <person name="Sommer R.J."/>
        </authorList>
    </citation>
    <scope>NUCLEOTIDE SEQUENCE</scope>
    <source>
        <strain evidence="2">RS5133</strain>
    </source>
</reference>
<feature type="compositionally biased region" description="Polar residues" evidence="1">
    <location>
        <begin position="493"/>
        <end position="508"/>
    </location>
</feature>
<keyword evidence="3" id="KW-1185">Reference proteome</keyword>
<evidence type="ECO:0000256" key="1">
    <source>
        <dbReference type="SAM" id="MobiDB-lite"/>
    </source>
</evidence>
<protein>
    <submittedName>
        <fullName evidence="2">Uncharacterized protein</fullName>
    </submittedName>
</protein>
<feature type="compositionally biased region" description="Low complexity" evidence="1">
    <location>
        <begin position="291"/>
        <end position="315"/>
    </location>
</feature>
<feature type="non-terminal residue" evidence="2">
    <location>
        <position position="1"/>
    </location>
</feature>
<organism evidence="2 3">
    <name type="scientific">Pristionchus fissidentatus</name>
    <dbReference type="NCBI Taxonomy" id="1538716"/>
    <lineage>
        <taxon>Eukaryota</taxon>
        <taxon>Metazoa</taxon>
        <taxon>Ecdysozoa</taxon>
        <taxon>Nematoda</taxon>
        <taxon>Chromadorea</taxon>
        <taxon>Rhabditida</taxon>
        <taxon>Rhabditina</taxon>
        <taxon>Diplogasteromorpha</taxon>
        <taxon>Diplogasteroidea</taxon>
        <taxon>Neodiplogasteridae</taxon>
        <taxon>Pristionchus</taxon>
    </lineage>
</organism>
<dbReference type="Proteomes" id="UP001432322">
    <property type="component" value="Unassembled WGS sequence"/>
</dbReference>
<feature type="region of interest" description="Disordered" evidence="1">
    <location>
        <begin position="469"/>
        <end position="508"/>
    </location>
</feature>
<evidence type="ECO:0000313" key="3">
    <source>
        <dbReference type="Proteomes" id="UP001432322"/>
    </source>
</evidence>
<sequence>KRRRRPQWPVVKMMVDIVQGSRVSAVIKSLHRSSLKVKVTTFEKVVRLRTVLKKLNLIDNKTITLDMKSKLIKRHVSEGYAKYHVNGACLPEGEFAYFKAHAQEPLVDKTATLTGYLTARQVNGTKAMDLLKELAESTDKEQGDATSKMLEEMQYSIKDFLAWNKYAAKDAAEVESSVVKSPISYACIRRLMTGNNRLANGRHGASVSAILEACERCLPPITFINPRMTAKSRLIETECTLYIFDNDDFVAQLKHLVRLVQTQPRTMNIIVVNGDDEIVGNINNHLNTQARRSGGSNSNSQRTPTSSMRTPTTPSGNASPARARIEFDVGVADVYIKSAIYKKHQGGTVWDDYSTVDAVLLRVINGSFIDQRALTDFTREMEMEGEINIACLRLLTFDPNRGVKDTKMNPIYFEGSSYEAMAVAARCACNRIQVPASMTSGTKDQLRTMQKSLGDDWKKAYEIYASKYTPDGKPTSLLSKSKRDKVKKKLSPMESQPPISQLSLSTDQ</sequence>
<proteinExistence type="predicted"/>
<feature type="region of interest" description="Disordered" evidence="1">
    <location>
        <begin position="287"/>
        <end position="321"/>
    </location>
</feature>
<evidence type="ECO:0000313" key="2">
    <source>
        <dbReference type="EMBL" id="GMT19920.1"/>
    </source>
</evidence>
<name>A0AAV5VPL3_9BILA</name>
<accession>A0AAV5VPL3</accession>
<gene>
    <name evidence="2" type="ORF">PFISCL1PPCAC_11217</name>
</gene>